<dbReference type="AlphaFoldDB" id="A0AAD8Y1L1"/>
<evidence type="ECO:0000256" key="4">
    <source>
        <dbReference type="ARBA" id="ARBA00023065"/>
    </source>
</evidence>
<feature type="region of interest" description="Disordered" evidence="6">
    <location>
        <begin position="360"/>
        <end position="403"/>
    </location>
</feature>
<dbReference type="GO" id="GO:0046961">
    <property type="term" value="F:proton-transporting ATPase activity, rotational mechanism"/>
    <property type="evidence" value="ECO:0007669"/>
    <property type="project" value="InterPro"/>
</dbReference>
<comment type="caution">
    <text evidence="8">The sequence shown here is derived from an EMBL/GenBank/DDBJ whole genome shotgun (WGS) entry which is preliminary data.</text>
</comment>
<dbReference type="InterPro" id="IPR001322">
    <property type="entry name" value="Lamin_tail_dom"/>
</dbReference>
<evidence type="ECO:0000313" key="8">
    <source>
        <dbReference type="EMBL" id="KAK1737919.1"/>
    </source>
</evidence>
<comment type="similarity">
    <text evidence="1">Belongs to the V-ATPase G subunit family.</text>
</comment>
<dbReference type="PANTHER" id="PTHR12713">
    <property type="entry name" value="VACUOLAR ATP SYNTHASE SUBUNIT G"/>
    <property type="match status" value="1"/>
</dbReference>
<feature type="coiled-coil region" evidence="5">
    <location>
        <begin position="262"/>
        <end position="289"/>
    </location>
</feature>
<evidence type="ECO:0000256" key="2">
    <source>
        <dbReference type="ARBA" id="ARBA00022448"/>
    </source>
</evidence>
<protein>
    <submittedName>
        <fullName evidence="8">V-type proton ATPase subunit G</fullName>
    </submittedName>
</protein>
<dbReference type="Pfam" id="PF00932">
    <property type="entry name" value="LTD"/>
    <property type="match status" value="1"/>
</dbReference>
<dbReference type="PANTHER" id="PTHR12713:SF11">
    <property type="entry name" value="V-TYPE PROTON ATPASE SUBUNIT G"/>
    <property type="match status" value="1"/>
</dbReference>
<reference evidence="8" key="1">
    <citation type="submission" date="2023-06" db="EMBL/GenBank/DDBJ databases">
        <title>Survivors Of The Sea: Transcriptome response of Skeletonema marinoi to long-term dormancy.</title>
        <authorList>
            <person name="Pinder M.I.M."/>
            <person name="Kourtchenko O."/>
            <person name="Robertson E.K."/>
            <person name="Larsson T."/>
            <person name="Maumus F."/>
            <person name="Osuna-Cruz C.M."/>
            <person name="Vancaester E."/>
            <person name="Stenow R."/>
            <person name="Vandepoele K."/>
            <person name="Ploug H."/>
            <person name="Bruchert V."/>
            <person name="Godhe A."/>
            <person name="Topel M."/>
        </authorList>
    </citation>
    <scope>NUCLEOTIDE SEQUENCE</scope>
    <source>
        <strain evidence="8">R05AC</strain>
    </source>
</reference>
<evidence type="ECO:0000313" key="9">
    <source>
        <dbReference type="Proteomes" id="UP001224775"/>
    </source>
</evidence>
<feature type="compositionally biased region" description="Basic and acidic residues" evidence="6">
    <location>
        <begin position="121"/>
        <end position="136"/>
    </location>
</feature>
<dbReference type="NCBIfam" id="TIGR01147">
    <property type="entry name" value="V_ATP_synt_G"/>
    <property type="match status" value="1"/>
</dbReference>
<proteinExistence type="inferred from homology"/>
<name>A0AAD8Y1L1_9STRA</name>
<organism evidence="8 9">
    <name type="scientific">Skeletonema marinoi</name>
    <dbReference type="NCBI Taxonomy" id="267567"/>
    <lineage>
        <taxon>Eukaryota</taxon>
        <taxon>Sar</taxon>
        <taxon>Stramenopiles</taxon>
        <taxon>Ochrophyta</taxon>
        <taxon>Bacillariophyta</taxon>
        <taxon>Coscinodiscophyceae</taxon>
        <taxon>Thalassiosirophycidae</taxon>
        <taxon>Thalassiosirales</taxon>
        <taxon>Skeletonemataceae</taxon>
        <taxon>Skeletonema</taxon>
        <taxon>Skeletonema marinoi-dohrnii complex</taxon>
    </lineage>
</organism>
<dbReference type="Gene3D" id="2.60.40.1260">
    <property type="entry name" value="Lamin Tail domain"/>
    <property type="match status" value="1"/>
</dbReference>
<dbReference type="Proteomes" id="UP001224775">
    <property type="component" value="Unassembled WGS sequence"/>
</dbReference>
<accession>A0AAD8Y1L1</accession>
<feature type="domain" description="LTD" evidence="7">
    <location>
        <begin position="133"/>
        <end position="261"/>
    </location>
</feature>
<dbReference type="Gene3D" id="1.20.5.2950">
    <property type="match status" value="1"/>
</dbReference>
<dbReference type="PROSITE" id="PS51841">
    <property type="entry name" value="LTD"/>
    <property type="match status" value="1"/>
</dbReference>
<gene>
    <name evidence="8" type="ORF">QTG54_011213</name>
</gene>
<keyword evidence="4" id="KW-0406">Ion transport</keyword>
<evidence type="ECO:0000256" key="3">
    <source>
        <dbReference type="ARBA" id="ARBA00022781"/>
    </source>
</evidence>
<feature type="region of interest" description="Disordered" evidence="6">
    <location>
        <begin position="120"/>
        <end position="143"/>
    </location>
</feature>
<sequence>MNSGTGIQDLMAAETRASQIVAEARIARGDRMKQAQVDADELIAAYRLEQQDAFDKKANADGGSGNNASVKLQAETNAEIQDMQGQFNQNAQKAVDVLLRKCCEVSLEVPSARIRSTQKIYGKDEGKDGKKESSKEEAEEEQGKGVIISNINYKGHVKGTESDEYVEVTNGSKATVDISGYSVLDIDHHGTLKETVGTTFVFPTPTELTPGQTVRVYTNQIHKKSGGYSFGSGKAIWNNKGGKGVLMNRAGTEISQFVYISRKQLLTDIANTNTQLDKARDERQVKNREWRRLRKLNARPMTTREEKIERREIRANLKIAAKEFTLASKMVTDLKKALKALEGQLEQMKKLGSSCSKVEIHSSDFSDDDSDIESQRCAGEDINVSDISDSECESQLPKEDKEE</sequence>
<dbReference type="InterPro" id="IPR005124">
    <property type="entry name" value="V-ATPase_G"/>
</dbReference>
<dbReference type="GO" id="GO:0016887">
    <property type="term" value="F:ATP hydrolysis activity"/>
    <property type="evidence" value="ECO:0007669"/>
    <property type="project" value="TreeGrafter"/>
</dbReference>
<keyword evidence="5" id="KW-0175">Coiled coil</keyword>
<dbReference type="SUPFAM" id="SSF74853">
    <property type="entry name" value="Lamin A/C globular tail domain"/>
    <property type="match status" value="1"/>
</dbReference>
<dbReference type="EMBL" id="JATAAI010000022">
    <property type="protein sequence ID" value="KAK1737919.1"/>
    <property type="molecule type" value="Genomic_DNA"/>
</dbReference>
<keyword evidence="3" id="KW-0375">Hydrogen ion transport</keyword>
<keyword evidence="2" id="KW-0813">Transport</keyword>
<evidence type="ECO:0000256" key="1">
    <source>
        <dbReference type="ARBA" id="ARBA00010066"/>
    </source>
</evidence>
<dbReference type="Pfam" id="PF03179">
    <property type="entry name" value="V-ATPase_G"/>
    <property type="match status" value="1"/>
</dbReference>
<evidence type="ECO:0000259" key="7">
    <source>
        <dbReference type="PROSITE" id="PS51841"/>
    </source>
</evidence>
<dbReference type="InterPro" id="IPR036415">
    <property type="entry name" value="Lamin_tail_dom_sf"/>
</dbReference>
<evidence type="ECO:0000256" key="5">
    <source>
        <dbReference type="SAM" id="Coils"/>
    </source>
</evidence>
<keyword evidence="9" id="KW-1185">Reference proteome</keyword>
<evidence type="ECO:0000256" key="6">
    <source>
        <dbReference type="SAM" id="MobiDB-lite"/>
    </source>
</evidence>
<dbReference type="GO" id="GO:0000221">
    <property type="term" value="C:vacuolar proton-transporting V-type ATPase, V1 domain"/>
    <property type="evidence" value="ECO:0007669"/>
    <property type="project" value="TreeGrafter"/>
</dbReference>